<keyword evidence="5" id="KW-1185">Reference proteome</keyword>
<dbReference type="Gene3D" id="3.40.850.10">
    <property type="entry name" value="Kinesin motor domain"/>
    <property type="match status" value="1"/>
</dbReference>
<keyword evidence="1" id="KW-0067">ATP-binding</keyword>
<evidence type="ECO:0000256" key="2">
    <source>
        <dbReference type="SAM" id="MobiDB-lite"/>
    </source>
</evidence>
<comment type="caution">
    <text evidence="4">The sequence shown here is derived from an EMBL/GenBank/DDBJ whole genome shotgun (WGS) entry which is preliminary data.</text>
</comment>
<feature type="binding site" evidence="1">
    <location>
        <begin position="41"/>
        <end position="48"/>
    </location>
    <ligand>
        <name>ATP</name>
        <dbReference type="ChEBI" id="CHEBI:30616"/>
    </ligand>
</feature>
<dbReference type="InterPro" id="IPR027417">
    <property type="entry name" value="P-loop_NTPase"/>
</dbReference>
<organism evidence="4 5">
    <name type="scientific">Durusdinium trenchii</name>
    <dbReference type="NCBI Taxonomy" id="1381693"/>
    <lineage>
        <taxon>Eukaryota</taxon>
        <taxon>Sar</taxon>
        <taxon>Alveolata</taxon>
        <taxon>Dinophyceae</taxon>
        <taxon>Suessiales</taxon>
        <taxon>Symbiodiniaceae</taxon>
        <taxon>Durusdinium</taxon>
    </lineage>
</organism>
<sequence length="438" mass="48220">MDSTDPNSPEYVSQERCYELMGERMVQHMLQGFNTCLFCYGQTGTGKTTTIMGNGPAGTASGGGKTGGKPKKASSTADRSTCSQAPPGETGALGEAQHDMRWKFQHRLALGPSSPFCCVGMQLPGGSEGAKVLNSQPQLAHRRTRKLSSDVKWLTLTCHLLKHLDEALARFNEPRTTVPSGGMISQAEEGMKLFEAQQGSAAEVDTAGAEKYKTEVEARIQALEAEANLLTGKDNKKERAAKGKEVAELKAEQCYVDACKIVKGLEPKFGYFVTKPAEAPKQAEKEEVVEEVKVDKAKKDSKKEPKKESAGLSPAETKELEDLKQQIVERKAILKEQGMSGGQQNKDEEVVKMVARMNELKEKQDPGSTKKEKDRTKDSKKKTPLSAEEQKEFAQLQNEIEIYKAKLRSEFGYSNKDMKADPDLKDMEARLAAFEKRS</sequence>
<evidence type="ECO:0000313" key="4">
    <source>
        <dbReference type="EMBL" id="CAK9031243.1"/>
    </source>
</evidence>
<gene>
    <name evidence="4" type="ORF">CCMP2556_LOCUS18210</name>
</gene>
<dbReference type="InterPro" id="IPR001752">
    <property type="entry name" value="Kinesin_motor_dom"/>
</dbReference>
<reference evidence="4 5" key="1">
    <citation type="submission" date="2024-02" db="EMBL/GenBank/DDBJ databases">
        <authorList>
            <person name="Chen Y."/>
            <person name="Shah S."/>
            <person name="Dougan E. K."/>
            <person name="Thang M."/>
            <person name="Chan C."/>
        </authorList>
    </citation>
    <scope>NUCLEOTIDE SEQUENCE [LARGE SCALE GENOMIC DNA]</scope>
</reference>
<proteinExistence type="inferred from homology"/>
<dbReference type="PANTHER" id="PTHR47117">
    <property type="entry name" value="STAR-RELATED LIPID TRANSFER PROTEIN 9"/>
    <property type="match status" value="1"/>
</dbReference>
<protein>
    <recommendedName>
        <fullName evidence="3">Kinesin motor domain-containing protein</fullName>
    </recommendedName>
</protein>
<dbReference type="PRINTS" id="PR00380">
    <property type="entry name" value="KINESINHEAVY"/>
</dbReference>
<feature type="compositionally biased region" description="Basic and acidic residues" evidence="2">
    <location>
        <begin position="358"/>
        <end position="377"/>
    </location>
</feature>
<keyword evidence="1" id="KW-0505">Motor protein</keyword>
<feature type="region of interest" description="Disordered" evidence="2">
    <location>
        <begin position="280"/>
        <end position="391"/>
    </location>
</feature>
<evidence type="ECO:0000313" key="5">
    <source>
        <dbReference type="Proteomes" id="UP001642484"/>
    </source>
</evidence>
<dbReference type="PROSITE" id="PS50067">
    <property type="entry name" value="KINESIN_MOTOR_2"/>
    <property type="match status" value="1"/>
</dbReference>
<accession>A0ABP0KWI9</accession>
<feature type="compositionally biased region" description="Basic and acidic residues" evidence="2">
    <location>
        <begin position="281"/>
        <end position="309"/>
    </location>
</feature>
<dbReference type="EMBL" id="CAXAMN010010236">
    <property type="protein sequence ID" value="CAK9031243.1"/>
    <property type="molecule type" value="Genomic_DNA"/>
</dbReference>
<feature type="region of interest" description="Disordered" evidence="2">
    <location>
        <begin position="50"/>
        <end position="93"/>
    </location>
</feature>
<dbReference type="InterPro" id="IPR036961">
    <property type="entry name" value="Kinesin_motor_dom_sf"/>
</dbReference>
<evidence type="ECO:0000259" key="3">
    <source>
        <dbReference type="PROSITE" id="PS50067"/>
    </source>
</evidence>
<comment type="similarity">
    <text evidence="1">Belongs to the TRAFAC class myosin-kinesin ATPase superfamily. Kinesin family.</text>
</comment>
<dbReference type="Pfam" id="PF00225">
    <property type="entry name" value="Kinesin"/>
    <property type="match status" value="1"/>
</dbReference>
<dbReference type="SUPFAM" id="SSF52540">
    <property type="entry name" value="P-loop containing nucleoside triphosphate hydrolases"/>
    <property type="match status" value="1"/>
</dbReference>
<keyword evidence="1" id="KW-0547">Nucleotide-binding</keyword>
<feature type="compositionally biased region" description="Basic and acidic residues" evidence="2">
    <location>
        <begin position="316"/>
        <end position="334"/>
    </location>
</feature>
<feature type="domain" description="Kinesin motor" evidence="3">
    <location>
        <begin position="1"/>
        <end position="64"/>
    </location>
</feature>
<name>A0ABP0KWI9_9DINO</name>
<dbReference type="Proteomes" id="UP001642484">
    <property type="component" value="Unassembled WGS sequence"/>
</dbReference>
<evidence type="ECO:0000256" key="1">
    <source>
        <dbReference type="PROSITE-ProRule" id="PRU00283"/>
    </source>
</evidence>